<dbReference type="InterPro" id="IPR023198">
    <property type="entry name" value="PGP-like_dom2"/>
</dbReference>
<dbReference type="AlphaFoldDB" id="A0A2M9R441"/>
<reference evidence="1 2" key="1">
    <citation type="submission" date="2017-06" db="EMBL/GenBank/DDBJ databases">
        <title>Description of Avrilella dinanensis gen. nov. sp. nov.</title>
        <authorList>
            <person name="Leyer C."/>
            <person name="Sassi M."/>
            <person name="Minet J."/>
            <person name="Kayal S."/>
            <person name="Cattoir V."/>
        </authorList>
    </citation>
    <scope>NUCLEOTIDE SEQUENCE [LARGE SCALE GENOMIC DNA]</scope>
    <source>
        <strain evidence="1 2">UR159</strain>
    </source>
</reference>
<organism evidence="1 2">
    <name type="scientific">Avrilella dinanensis</name>
    <dbReference type="NCBI Taxonomy" id="2008672"/>
    <lineage>
        <taxon>Bacteria</taxon>
        <taxon>Pseudomonadati</taxon>
        <taxon>Bacteroidota</taxon>
        <taxon>Flavobacteriia</taxon>
        <taxon>Flavobacteriales</taxon>
        <taxon>Flavobacteriaceae</taxon>
        <taxon>Avrilella</taxon>
    </lineage>
</organism>
<comment type="caution">
    <text evidence="1">The sequence shown here is derived from an EMBL/GenBank/DDBJ whole genome shotgun (WGS) entry which is preliminary data.</text>
</comment>
<dbReference type="InterPro" id="IPR052550">
    <property type="entry name" value="Pyrimidine_5'-ntase_YjjG"/>
</dbReference>
<evidence type="ECO:0000313" key="2">
    <source>
        <dbReference type="Proteomes" id="UP000231960"/>
    </source>
</evidence>
<dbReference type="OrthoDB" id="9802350at2"/>
<dbReference type="NCBIfam" id="TIGR01549">
    <property type="entry name" value="HAD-SF-IA-v1"/>
    <property type="match status" value="1"/>
</dbReference>
<dbReference type="Gene3D" id="3.40.50.1000">
    <property type="entry name" value="HAD superfamily/HAD-like"/>
    <property type="match status" value="1"/>
</dbReference>
<dbReference type="Pfam" id="PF13419">
    <property type="entry name" value="HAD_2"/>
    <property type="match status" value="1"/>
</dbReference>
<dbReference type="SFLD" id="SFLDG01135">
    <property type="entry name" value="C1.5.6:_HAD__Beta-PGM__Phospha"/>
    <property type="match status" value="1"/>
</dbReference>
<dbReference type="PANTHER" id="PTHR47478:SF1">
    <property type="entry name" value="PYRIMIDINE 5'-NUCLEOTIDASE YJJG"/>
    <property type="match status" value="1"/>
</dbReference>
<dbReference type="SFLD" id="SFLDS00003">
    <property type="entry name" value="Haloacid_Dehalogenase"/>
    <property type="match status" value="1"/>
</dbReference>
<dbReference type="SUPFAM" id="SSF56784">
    <property type="entry name" value="HAD-like"/>
    <property type="match status" value="1"/>
</dbReference>
<dbReference type="EMBL" id="NIPO01000001">
    <property type="protein sequence ID" value="PJR03619.1"/>
    <property type="molecule type" value="Genomic_DNA"/>
</dbReference>
<dbReference type="Proteomes" id="UP000231960">
    <property type="component" value="Unassembled WGS sequence"/>
</dbReference>
<dbReference type="RefSeq" id="WP_100677187.1">
    <property type="nucleotide sequence ID" value="NZ_NIPO01000001.1"/>
</dbReference>
<dbReference type="InterPro" id="IPR006439">
    <property type="entry name" value="HAD-SF_hydro_IA"/>
</dbReference>
<dbReference type="InterPro" id="IPR011951">
    <property type="entry name" value="HAD-SF_hydro_IA_YjjG/PynA"/>
</dbReference>
<evidence type="ECO:0000313" key="1">
    <source>
        <dbReference type="EMBL" id="PJR03619.1"/>
    </source>
</evidence>
<keyword evidence="2" id="KW-1185">Reference proteome</keyword>
<dbReference type="NCBIfam" id="TIGR02254">
    <property type="entry name" value="YjjG_YfnB"/>
    <property type="match status" value="1"/>
</dbReference>
<dbReference type="InterPro" id="IPR041492">
    <property type="entry name" value="HAD_2"/>
</dbReference>
<dbReference type="Gene3D" id="1.10.150.240">
    <property type="entry name" value="Putative phosphatase, domain 2"/>
    <property type="match status" value="1"/>
</dbReference>
<proteinExistence type="predicted"/>
<sequence>MNNNKKITDIFFDLDHTLYDFDANAKATFDEAFRLFNVPEQANFMEIFSPINDRYWQQLTHNKVSREALRYGRLKESFDVLGVSVTDEIINGVSDFFMENLCKKGQVFPGTFEVLTYLQPKYNLHLITNGPEEIQQQKLEVSLLKPYFKTMTTSERAGVKKPYPQIFEFALKSANTQADQSVMIGDNPEADIEGALKAGLSAVYFNEKKKANPKKFTEIYHLEQIKNIL</sequence>
<dbReference type="PANTHER" id="PTHR47478">
    <property type="match status" value="1"/>
</dbReference>
<dbReference type="InterPro" id="IPR036412">
    <property type="entry name" value="HAD-like_sf"/>
</dbReference>
<dbReference type="InterPro" id="IPR023214">
    <property type="entry name" value="HAD_sf"/>
</dbReference>
<protein>
    <submittedName>
        <fullName evidence="1">Noncanonical pyrimidine nucleotidase, YjjG family</fullName>
    </submittedName>
</protein>
<accession>A0A2M9R441</accession>
<name>A0A2M9R441_9FLAO</name>
<dbReference type="GO" id="GO:0008253">
    <property type="term" value="F:5'-nucleotidase activity"/>
    <property type="evidence" value="ECO:0007669"/>
    <property type="project" value="InterPro"/>
</dbReference>
<dbReference type="SFLD" id="SFLDG01129">
    <property type="entry name" value="C1.5:_HAD__Beta-PGM__Phosphata"/>
    <property type="match status" value="1"/>
</dbReference>
<gene>
    <name evidence="1" type="ORF">CDL10_03110</name>
</gene>